<evidence type="ECO:0008006" key="3">
    <source>
        <dbReference type="Google" id="ProtNLM"/>
    </source>
</evidence>
<dbReference type="InterPro" id="IPR016084">
    <property type="entry name" value="Haem_Oase-like_multi-hlx"/>
</dbReference>
<dbReference type="EMBL" id="BMIU01000001">
    <property type="protein sequence ID" value="GGF16406.1"/>
    <property type="molecule type" value="Genomic_DNA"/>
</dbReference>
<dbReference type="SUPFAM" id="SSF48613">
    <property type="entry name" value="Heme oxygenase-like"/>
    <property type="match status" value="1"/>
</dbReference>
<evidence type="ECO:0000313" key="1">
    <source>
        <dbReference type="EMBL" id="GGF16406.1"/>
    </source>
</evidence>
<reference evidence="2" key="1">
    <citation type="journal article" date="2019" name="Int. J. Syst. Evol. Microbiol.">
        <title>The Global Catalogue of Microorganisms (GCM) 10K type strain sequencing project: providing services to taxonomists for standard genome sequencing and annotation.</title>
        <authorList>
            <consortium name="The Broad Institute Genomics Platform"/>
            <consortium name="The Broad Institute Genome Sequencing Center for Infectious Disease"/>
            <person name="Wu L."/>
            <person name="Ma J."/>
        </authorList>
    </citation>
    <scope>NUCLEOTIDE SEQUENCE [LARGE SCALE GENOMIC DNA]</scope>
    <source>
        <strain evidence="2">CGMCC 1.15407</strain>
    </source>
</reference>
<evidence type="ECO:0000313" key="2">
    <source>
        <dbReference type="Proteomes" id="UP000647339"/>
    </source>
</evidence>
<proteinExistence type="predicted"/>
<sequence>MHEIKRIETAIAPLKQQLSQHPLYRQLSSLEDINTFMEHHVYAVWDFMSLLKALQRELTCVAVPWLPAPNPHVARFINEIVLGEETDINERGETKSHFEMYLDAMNQTGANTQDIQRFTSFLSQQKTVQEALDNTGTQTAVKNFVNFTFEVIDTGKPHIIAAAFTFGREDLIPDMFIEITKEAEQNDNRSYSKLLYYLNRHIELDGDEHGPLSMQMIAELCDDDAKKWQEALKTAKEALSFRIKLWDAITEAIQAKQPQA</sequence>
<gene>
    <name evidence="1" type="ORF">GCM10011339_00380</name>
</gene>
<name>A0ABQ1UDC1_9BACT</name>
<dbReference type="Gene3D" id="1.20.910.10">
    <property type="entry name" value="Heme oxygenase-like"/>
    <property type="match status" value="1"/>
</dbReference>
<dbReference type="RefSeq" id="WP_137402708.1">
    <property type="nucleotide sequence ID" value="NZ_BMIU01000001.1"/>
</dbReference>
<dbReference type="Pfam" id="PF11251">
    <property type="entry name" value="DUF3050"/>
    <property type="match status" value="1"/>
</dbReference>
<dbReference type="InterPro" id="IPR024423">
    <property type="entry name" value="DUF3050"/>
</dbReference>
<protein>
    <recommendedName>
        <fullName evidence="3">DUF3050 domain-containing protein</fullName>
    </recommendedName>
</protein>
<comment type="caution">
    <text evidence="1">The sequence shown here is derived from an EMBL/GenBank/DDBJ whole genome shotgun (WGS) entry which is preliminary data.</text>
</comment>
<organism evidence="1 2">
    <name type="scientific">Echinicola rosea</name>
    <dbReference type="NCBI Taxonomy" id="1807691"/>
    <lineage>
        <taxon>Bacteria</taxon>
        <taxon>Pseudomonadati</taxon>
        <taxon>Bacteroidota</taxon>
        <taxon>Cytophagia</taxon>
        <taxon>Cytophagales</taxon>
        <taxon>Cyclobacteriaceae</taxon>
        <taxon>Echinicola</taxon>
    </lineage>
</organism>
<dbReference type="Proteomes" id="UP000647339">
    <property type="component" value="Unassembled WGS sequence"/>
</dbReference>
<keyword evidence="2" id="KW-1185">Reference proteome</keyword>
<accession>A0ABQ1UDC1</accession>